<reference evidence="10 11" key="1">
    <citation type="submission" date="2016-10" db="EMBL/GenBank/DDBJ databases">
        <authorList>
            <person name="de Groot N.N."/>
        </authorList>
    </citation>
    <scope>NUCLEOTIDE SEQUENCE [LARGE SCALE GENOMIC DNA]</scope>
    <source>
        <strain evidence="10 11">Z-7982</strain>
    </source>
</reference>
<sequence>MKVSFNHHYLYFRFQHYYNGFLLNRAISGGIIIVDINIKIGGEAGQGIQTIGSVLSRTFVRDGFYVYGNQFYLSRVRGGHNYFHIRMSDHPIYALDEKIDILVALDNQTIPEHIEEVKEGFVLADESIVGDNVNENIVSVPFTEIAKDISGKKLFSNTVAVGAVFGLLCYDLATLNRFLSETFKGKGDEVVEKNIKAAQAGYDYVKNGKFEGVCNYNLNPQPTNRRILINGNDSVGVGALAAGVQFLSAYPMTPSTGVMTRVAAHADDFNAVVEQAEDEIAAINMAIGASFAGVRAMTTTSGGGFCLMTEGLGLSGITETPVVIFLGQRPGPATGLPTMTEQGDLNFVLHAAQGEFPRCVLAPRTAKDAFNQTRRAFDIAEKYQVPVLILSDQHLADGLFTYERFDTSGLKINRHLLEDRAVSSDYQRYAITESGISPRAIPGQNGALVVADSDEHNEEGHIDQTTDNRIRMNEKRLRKVDGLTDEMQMPAIHGIDGADISLIGWGSTYGPLAEAVDILNRDEVSINLIHFSDIYPFSHDTFSLLDGLNTTICVENNATGQFARLLRAELGFEVSKKILRYDGLPFTPQSVIRELEGMGVI</sequence>
<dbReference type="SUPFAM" id="SSF52518">
    <property type="entry name" value="Thiamin diphosphate-binding fold (THDP-binding)"/>
    <property type="match status" value="1"/>
</dbReference>
<dbReference type="InterPro" id="IPR019752">
    <property type="entry name" value="Pyrv/ketoisovalerate_OxRed_cat"/>
</dbReference>
<dbReference type="SUPFAM" id="SSF53323">
    <property type="entry name" value="Pyruvate-ferredoxin oxidoreductase, PFOR, domain III"/>
    <property type="match status" value="1"/>
</dbReference>
<evidence type="ECO:0000256" key="2">
    <source>
        <dbReference type="ARBA" id="ARBA00052359"/>
    </source>
</evidence>
<dbReference type="Gene3D" id="3.40.50.970">
    <property type="match status" value="1"/>
</dbReference>
<evidence type="ECO:0000313" key="11">
    <source>
        <dbReference type="Proteomes" id="UP000198669"/>
    </source>
</evidence>
<dbReference type="InterPro" id="IPR002880">
    <property type="entry name" value="Pyrv_Fd/Flavodoxin_OxRdtase_N"/>
</dbReference>
<accession>A0A1H2WKS2</accession>
<evidence type="ECO:0000256" key="5">
    <source>
        <dbReference type="ARBA" id="ARBA00071398"/>
    </source>
</evidence>
<dbReference type="EC" id="1.2.7.3" evidence="4"/>
<evidence type="ECO:0000256" key="4">
    <source>
        <dbReference type="ARBA" id="ARBA00066947"/>
    </source>
</evidence>
<dbReference type="Pfam" id="PF01855">
    <property type="entry name" value="POR_N"/>
    <property type="match status" value="1"/>
</dbReference>
<dbReference type="NCBIfam" id="TIGR03710">
    <property type="entry name" value="OAFO_sf"/>
    <property type="match status" value="1"/>
</dbReference>
<proteinExistence type="predicted"/>
<comment type="catalytic activity">
    <reaction evidence="2">
        <text>2 oxidized [2Fe-2S]-[ferredoxin] + 2-oxoglutarate + CoA = succinyl-CoA + 2 reduced [2Fe-2S]-[ferredoxin] + CO2 + H(+)</text>
        <dbReference type="Rhea" id="RHEA:17297"/>
        <dbReference type="Rhea" id="RHEA-COMP:10000"/>
        <dbReference type="Rhea" id="RHEA-COMP:10001"/>
        <dbReference type="ChEBI" id="CHEBI:15378"/>
        <dbReference type="ChEBI" id="CHEBI:16526"/>
        <dbReference type="ChEBI" id="CHEBI:16810"/>
        <dbReference type="ChEBI" id="CHEBI:33737"/>
        <dbReference type="ChEBI" id="CHEBI:33738"/>
        <dbReference type="ChEBI" id="CHEBI:57287"/>
        <dbReference type="ChEBI" id="CHEBI:57292"/>
        <dbReference type="EC" id="1.2.7.3"/>
    </reaction>
</comment>
<dbReference type="InterPro" id="IPR029061">
    <property type="entry name" value="THDP-binding"/>
</dbReference>
<dbReference type="FunFam" id="3.40.50.970:FF:000022">
    <property type="entry name" value="2-oxoglutarate ferredoxin oxidoreductase alpha subunit"/>
    <property type="match status" value="1"/>
</dbReference>
<dbReference type="Proteomes" id="UP000198669">
    <property type="component" value="Unassembled WGS sequence"/>
</dbReference>
<dbReference type="GO" id="GO:0044272">
    <property type="term" value="P:sulfur compound biosynthetic process"/>
    <property type="evidence" value="ECO:0007669"/>
    <property type="project" value="UniProtKB-ARBA"/>
</dbReference>
<feature type="domain" description="Pyruvate flavodoxin/ferredoxin oxidoreductase pyrimidine binding" evidence="9">
    <location>
        <begin position="238"/>
        <end position="472"/>
    </location>
</feature>
<comment type="subunit">
    <text evidence="3">Heterotetramer of the KorA, KorB, KorC and KorD subunits.</text>
</comment>
<keyword evidence="1" id="KW-0560">Oxidoreductase</keyword>
<dbReference type="PANTHER" id="PTHR32154">
    <property type="entry name" value="PYRUVATE-FLAVODOXIN OXIDOREDUCTASE-RELATED"/>
    <property type="match status" value="1"/>
</dbReference>
<dbReference type="InterPro" id="IPR009014">
    <property type="entry name" value="Transketo_C/PFOR_II"/>
</dbReference>
<evidence type="ECO:0000259" key="8">
    <source>
        <dbReference type="Pfam" id="PF01558"/>
    </source>
</evidence>
<dbReference type="InterPro" id="IPR050722">
    <property type="entry name" value="Pyruvate:ferred/Flavod_OxRd"/>
</dbReference>
<dbReference type="SUPFAM" id="SSF52922">
    <property type="entry name" value="TK C-terminal domain-like"/>
    <property type="match status" value="1"/>
</dbReference>
<dbReference type="GO" id="GO:0047553">
    <property type="term" value="F:2-oxoglutarate synthase activity"/>
    <property type="evidence" value="ECO:0007669"/>
    <property type="project" value="UniProtKB-EC"/>
</dbReference>
<dbReference type="Gene3D" id="3.40.50.920">
    <property type="match status" value="1"/>
</dbReference>
<feature type="domain" description="Pyruvate/ketoisovalerate oxidoreductase catalytic" evidence="8">
    <location>
        <begin position="44"/>
        <end position="203"/>
    </location>
</feature>
<evidence type="ECO:0000256" key="3">
    <source>
        <dbReference type="ARBA" id="ARBA00064882"/>
    </source>
</evidence>
<organism evidence="10 11">
    <name type="scientific">Methanohalophilus halophilus</name>
    <dbReference type="NCBI Taxonomy" id="2177"/>
    <lineage>
        <taxon>Archaea</taxon>
        <taxon>Methanobacteriati</taxon>
        <taxon>Methanobacteriota</taxon>
        <taxon>Stenosarchaea group</taxon>
        <taxon>Methanomicrobia</taxon>
        <taxon>Methanosarcinales</taxon>
        <taxon>Methanosarcinaceae</taxon>
        <taxon>Methanohalophilus</taxon>
    </lineage>
</organism>
<evidence type="ECO:0000256" key="7">
    <source>
        <dbReference type="ARBA" id="ARBA00079587"/>
    </source>
</evidence>
<dbReference type="EMBL" id="FNMU01000005">
    <property type="protein sequence ID" value="SDW81230.1"/>
    <property type="molecule type" value="Genomic_DNA"/>
</dbReference>
<dbReference type="AlphaFoldDB" id="A0A1H2WKS2"/>
<dbReference type="Pfam" id="PF01558">
    <property type="entry name" value="POR"/>
    <property type="match status" value="1"/>
</dbReference>
<dbReference type="Gene3D" id="3.40.920.10">
    <property type="entry name" value="Pyruvate-ferredoxin oxidoreductase, PFOR, domain III"/>
    <property type="match status" value="1"/>
</dbReference>
<dbReference type="PANTHER" id="PTHR32154:SF20">
    <property type="entry name" value="2-OXOGLUTARATE OXIDOREDUCTASE SUBUNIT KORA"/>
    <property type="match status" value="1"/>
</dbReference>
<dbReference type="GO" id="GO:0006082">
    <property type="term" value="P:organic acid metabolic process"/>
    <property type="evidence" value="ECO:0007669"/>
    <property type="project" value="UniProtKB-ARBA"/>
</dbReference>
<name>A0A1H2WKS2_9EURY</name>
<evidence type="ECO:0000259" key="9">
    <source>
        <dbReference type="Pfam" id="PF01855"/>
    </source>
</evidence>
<dbReference type="FunFam" id="3.40.920.10:FF:000003">
    <property type="entry name" value="Pyruvate ferredoxin oxidoreductase, alpha subunit"/>
    <property type="match status" value="1"/>
</dbReference>
<dbReference type="CDD" id="cd07034">
    <property type="entry name" value="TPP_PYR_PFOR_IOR-alpha_like"/>
    <property type="match status" value="1"/>
</dbReference>
<evidence type="ECO:0000313" key="10">
    <source>
        <dbReference type="EMBL" id="SDW81230.1"/>
    </source>
</evidence>
<evidence type="ECO:0000256" key="6">
    <source>
        <dbReference type="ARBA" id="ARBA00076968"/>
    </source>
</evidence>
<protein>
    <recommendedName>
        <fullName evidence="5">2-oxoglutarate synthase subunit KorA</fullName>
        <ecNumber evidence="4">1.2.7.3</ecNumber>
    </recommendedName>
    <alternativeName>
        <fullName evidence="7">2-ketoglutarate oxidoreductase alpha chain</fullName>
    </alternativeName>
    <alternativeName>
        <fullName evidence="6">2-oxoglutarate-ferredoxin oxidoreductase subunit alpha</fullName>
    </alternativeName>
</protein>
<dbReference type="InterPro" id="IPR002869">
    <property type="entry name" value="Pyrv_flavodox_OxRed_cen"/>
</dbReference>
<dbReference type="GO" id="GO:0006979">
    <property type="term" value="P:response to oxidative stress"/>
    <property type="evidence" value="ECO:0007669"/>
    <property type="project" value="TreeGrafter"/>
</dbReference>
<gene>
    <name evidence="10" type="ORF">SAMN04515625_1638</name>
</gene>
<dbReference type="InterPro" id="IPR022367">
    <property type="entry name" value="2-oxoacid/accept_OxRdtase_asu"/>
</dbReference>
<evidence type="ECO:0000256" key="1">
    <source>
        <dbReference type="ARBA" id="ARBA00023002"/>
    </source>
</evidence>